<protein>
    <submittedName>
        <fullName evidence="2">Uncharacterized protein</fullName>
    </submittedName>
</protein>
<name>A0ABV0KAH0_9CYAN</name>
<dbReference type="EMBL" id="JAMPKX010000012">
    <property type="protein sequence ID" value="MEP0949550.1"/>
    <property type="molecule type" value="Genomic_DNA"/>
</dbReference>
<dbReference type="RefSeq" id="WP_190695169.1">
    <property type="nucleotide sequence ID" value="NZ_JAMPKX010000012.1"/>
</dbReference>
<feature type="compositionally biased region" description="Basic and acidic residues" evidence="1">
    <location>
        <begin position="37"/>
        <end position="54"/>
    </location>
</feature>
<sequence>MARKLNGDDLDAEGRHQQNCNMKEGVTPEGTFEDWGDFEKDYRQETQSDVKASTESEIEDYWSTLVSSGVEIKDD</sequence>
<evidence type="ECO:0000256" key="1">
    <source>
        <dbReference type="SAM" id="MobiDB-lite"/>
    </source>
</evidence>
<organism evidence="2 3">
    <name type="scientific">Leptolyngbya subtilissima DQ-A4</name>
    <dbReference type="NCBI Taxonomy" id="2933933"/>
    <lineage>
        <taxon>Bacteria</taxon>
        <taxon>Bacillati</taxon>
        <taxon>Cyanobacteriota</taxon>
        <taxon>Cyanophyceae</taxon>
        <taxon>Leptolyngbyales</taxon>
        <taxon>Leptolyngbyaceae</taxon>
        <taxon>Leptolyngbya group</taxon>
        <taxon>Leptolyngbya</taxon>
    </lineage>
</organism>
<feature type="region of interest" description="Disordered" evidence="1">
    <location>
        <begin position="1"/>
        <end position="55"/>
    </location>
</feature>
<gene>
    <name evidence="2" type="ORF">NC992_21910</name>
</gene>
<evidence type="ECO:0000313" key="3">
    <source>
        <dbReference type="Proteomes" id="UP001482513"/>
    </source>
</evidence>
<keyword evidence="3" id="KW-1185">Reference proteome</keyword>
<comment type="caution">
    <text evidence="2">The sequence shown here is derived from an EMBL/GenBank/DDBJ whole genome shotgun (WGS) entry which is preliminary data.</text>
</comment>
<evidence type="ECO:0000313" key="2">
    <source>
        <dbReference type="EMBL" id="MEP0949550.1"/>
    </source>
</evidence>
<accession>A0ABV0KAH0</accession>
<dbReference type="Proteomes" id="UP001482513">
    <property type="component" value="Unassembled WGS sequence"/>
</dbReference>
<reference evidence="2 3" key="1">
    <citation type="submission" date="2022-04" db="EMBL/GenBank/DDBJ databases">
        <title>Positive selection, recombination, and allopatry shape intraspecific diversity of widespread and dominant cyanobacteria.</title>
        <authorList>
            <person name="Wei J."/>
            <person name="Shu W."/>
            <person name="Hu C."/>
        </authorList>
    </citation>
    <scope>NUCLEOTIDE SEQUENCE [LARGE SCALE GENOMIC DNA]</scope>
    <source>
        <strain evidence="2 3">DQ-A4</strain>
    </source>
</reference>
<proteinExistence type="predicted"/>